<dbReference type="Gene3D" id="2.40.10.10">
    <property type="entry name" value="Trypsin-like serine proteases"/>
    <property type="match status" value="1"/>
</dbReference>
<dbReference type="SMART" id="SM00020">
    <property type="entry name" value="Tryp_SPc"/>
    <property type="match status" value="1"/>
</dbReference>
<evidence type="ECO:0000256" key="8">
    <source>
        <dbReference type="ARBA" id="ARBA00023240"/>
    </source>
</evidence>
<dbReference type="InterPro" id="IPR001254">
    <property type="entry name" value="Trypsin_dom"/>
</dbReference>
<dbReference type="GO" id="GO:0006508">
    <property type="term" value="P:proteolysis"/>
    <property type="evidence" value="ECO:0007669"/>
    <property type="project" value="UniProtKB-KW"/>
</dbReference>
<dbReference type="InterPro" id="IPR050430">
    <property type="entry name" value="Peptidase_S1"/>
</dbReference>
<keyword evidence="5" id="KW-0378">Hydrolase</keyword>
<dbReference type="InterPro" id="IPR001314">
    <property type="entry name" value="Peptidase_S1A"/>
</dbReference>
<evidence type="ECO:0000256" key="4">
    <source>
        <dbReference type="ARBA" id="ARBA00022670"/>
    </source>
</evidence>
<feature type="domain" description="C2H2-type" evidence="14">
    <location>
        <begin position="749"/>
        <end position="772"/>
    </location>
</feature>
<dbReference type="PROSITE" id="PS00028">
    <property type="entry name" value="ZINC_FINGER_C2H2_1"/>
    <property type="match status" value="4"/>
</dbReference>
<feature type="signal peptide" evidence="13">
    <location>
        <begin position="1"/>
        <end position="15"/>
    </location>
</feature>
<dbReference type="GO" id="GO:0008170">
    <property type="term" value="F:N-methyltransferase activity"/>
    <property type="evidence" value="ECO:0007669"/>
    <property type="project" value="UniProtKB-ARBA"/>
</dbReference>
<keyword evidence="6" id="KW-0720">Serine protease</keyword>
<organism evidence="16 17">
    <name type="scientific">Mythimna separata</name>
    <name type="common">Oriental armyworm</name>
    <name type="synonym">Pseudaletia separata</name>
    <dbReference type="NCBI Taxonomy" id="271217"/>
    <lineage>
        <taxon>Eukaryota</taxon>
        <taxon>Metazoa</taxon>
        <taxon>Ecdysozoa</taxon>
        <taxon>Arthropoda</taxon>
        <taxon>Hexapoda</taxon>
        <taxon>Insecta</taxon>
        <taxon>Pterygota</taxon>
        <taxon>Neoptera</taxon>
        <taxon>Endopterygota</taxon>
        <taxon>Lepidoptera</taxon>
        <taxon>Glossata</taxon>
        <taxon>Ditrysia</taxon>
        <taxon>Noctuoidea</taxon>
        <taxon>Noctuidae</taxon>
        <taxon>Noctuinae</taxon>
        <taxon>Hadenini</taxon>
        <taxon>Mythimna</taxon>
    </lineage>
</organism>
<gene>
    <name evidence="16" type="ORF">PYW07_002241</name>
</gene>
<evidence type="ECO:0000256" key="11">
    <source>
        <dbReference type="PROSITE-ProRule" id="PRU00042"/>
    </source>
</evidence>
<dbReference type="PANTHER" id="PTHR24276:SF91">
    <property type="entry name" value="AT26814P-RELATED"/>
    <property type="match status" value="1"/>
</dbReference>
<dbReference type="InterPro" id="IPR046341">
    <property type="entry name" value="SET_dom_sf"/>
</dbReference>
<keyword evidence="11" id="KW-0863">Zinc-finger</keyword>
<feature type="region of interest" description="Disordered" evidence="12">
    <location>
        <begin position="638"/>
        <end position="661"/>
    </location>
</feature>
<comment type="caution">
    <text evidence="16">The sequence shown here is derived from an EMBL/GenBank/DDBJ whole genome shotgun (WGS) entry which is preliminary data.</text>
</comment>
<feature type="compositionally biased region" description="Low complexity" evidence="12">
    <location>
        <begin position="732"/>
        <end position="742"/>
    </location>
</feature>
<keyword evidence="11" id="KW-0862">Zinc</keyword>
<proteinExistence type="inferred from homology"/>
<dbReference type="AlphaFoldDB" id="A0AAD8DTZ9"/>
<feature type="chain" id="PRO_5041929030" evidence="13">
    <location>
        <begin position="16"/>
        <end position="870"/>
    </location>
</feature>
<dbReference type="Gene3D" id="2.170.270.10">
    <property type="entry name" value="SET domain"/>
    <property type="match status" value="1"/>
</dbReference>
<evidence type="ECO:0000256" key="9">
    <source>
        <dbReference type="ARBA" id="ARBA00055534"/>
    </source>
</evidence>
<evidence type="ECO:0000256" key="12">
    <source>
        <dbReference type="SAM" id="MobiDB-lite"/>
    </source>
</evidence>
<feature type="domain" description="Peptidase S1" evidence="15">
    <location>
        <begin position="23"/>
        <end position="288"/>
    </location>
</feature>
<comment type="function">
    <text evidence="9">Fibrinolytic activity; shows preferential cleavage of Arg-Gly bonds in all three fibrinogen chains. Contact with the caterpillars causes severe bleeding, due the anticoagulant effect of the protein.</text>
</comment>
<keyword evidence="11" id="KW-0479">Metal-binding</keyword>
<evidence type="ECO:0000313" key="17">
    <source>
        <dbReference type="Proteomes" id="UP001231518"/>
    </source>
</evidence>
<feature type="compositionally biased region" description="Acidic residues" evidence="12">
    <location>
        <begin position="716"/>
        <end position="728"/>
    </location>
</feature>
<evidence type="ECO:0000256" key="5">
    <source>
        <dbReference type="ARBA" id="ARBA00022801"/>
    </source>
</evidence>
<keyword evidence="4" id="KW-0645">Protease</keyword>
<keyword evidence="3" id="KW-0800">Toxin</keyword>
<evidence type="ECO:0000256" key="13">
    <source>
        <dbReference type="SAM" id="SignalP"/>
    </source>
</evidence>
<dbReference type="Gene3D" id="3.30.160.60">
    <property type="entry name" value="Classic Zinc Finger"/>
    <property type="match status" value="3"/>
</dbReference>
<dbReference type="EMBL" id="JARGEI010000013">
    <property type="protein sequence ID" value="KAJ8721466.1"/>
    <property type="molecule type" value="Genomic_DNA"/>
</dbReference>
<evidence type="ECO:0000256" key="2">
    <source>
        <dbReference type="ARBA" id="ARBA00007664"/>
    </source>
</evidence>
<dbReference type="FunFam" id="2.40.10.10:FF:000068">
    <property type="entry name" value="transmembrane protease serine 2"/>
    <property type="match status" value="1"/>
</dbReference>
<comment type="subcellular location">
    <subcellularLocation>
        <location evidence="1">Secreted</location>
        <location evidence="1">Extracellular space</location>
    </subcellularLocation>
</comment>
<evidence type="ECO:0000259" key="15">
    <source>
        <dbReference type="PROSITE" id="PS50240"/>
    </source>
</evidence>
<keyword evidence="8" id="KW-1199">Hemostasis impairing toxin</keyword>
<evidence type="ECO:0000256" key="1">
    <source>
        <dbReference type="ARBA" id="ARBA00004239"/>
    </source>
</evidence>
<comment type="similarity">
    <text evidence="2">Belongs to the peptidase S1 family.</text>
</comment>
<feature type="region of interest" description="Disordered" evidence="12">
    <location>
        <begin position="709"/>
        <end position="742"/>
    </location>
</feature>
<dbReference type="InterPro" id="IPR036236">
    <property type="entry name" value="Znf_C2H2_sf"/>
</dbReference>
<dbReference type="Proteomes" id="UP001231518">
    <property type="component" value="Chromosome 12"/>
</dbReference>
<accession>A0AAD8DTZ9</accession>
<evidence type="ECO:0000256" key="3">
    <source>
        <dbReference type="ARBA" id="ARBA00022656"/>
    </source>
</evidence>
<protein>
    <submittedName>
        <fullName evidence="16">Uncharacterized protein</fullName>
    </submittedName>
</protein>
<dbReference type="GO" id="GO:0004252">
    <property type="term" value="F:serine-type endopeptidase activity"/>
    <property type="evidence" value="ECO:0007669"/>
    <property type="project" value="InterPro"/>
</dbReference>
<evidence type="ECO:0000256" key="10">
    <source>
        <dbReference type="ARBA" id="ARBA00084094"/>
    </source>
</evidence>
<dbReference type="InterPro" id="IPR013087">
    <property type="entry name" value="Znf_C2H2_type"/>
</dbReference>
<keyword evidence="17" id="KW-1185">Reference proteome</keyword>
<keyword evidence="7" id="KW-1015">Disulfide bond</keyword>
<keyword evidence="13" id="KW-0732">Signal</keyword>
<dbReference type="InterPro" id="IPR043504">
    <property type="entry name" value="Peptidase_S1_PA_chymotrypsin"/>
</dbReference>
<dbReference type="CDD" id="cd00190">
    <property type="entry name" value="Tryp_SPc"/>
    <property type="match status" value="1"/>
</dbReference>
<sequence length="870" mass="98063">MRLIIFLGILGFSLAVPKSINRIVGGSLTTIETYPYMANMQYKYGVYWFQSCGGSLLTTRSVLSAAHCYYDDEPWEWRVILGSSFIANGGSVHAVSELVLHPQYGPITQNNDVAIVRLNNAAVYSNRVQPATIAGANYHLADGTVVTPVGWGTLRPNGPSADQLMHVDVNIINQEVCAERMNHTDPQLSNGPTHLYLLQMDSSINLSSNEQVLPLHLLDNSLEFGRKQYLLPIPLKQKEGQDQLQVLIDSSQGPAKIMGLIVDKKKQNVLPDLDAQLQTSSIYCGNAEELPNKGDMPDLHKPLGIELLEDNTKPSHNKDSIPKVKNYVQIPDRVIPPRALAVLPTVLHLQRRHIIATRRAIPERARFGPVEGIKRKISQSEAVELVLNATSNKKPLFLLKDQDEVITHIDTSDKDKSNWIGLLPLGDQNSTNVWIYEENQELYAITSEIVPSRKPLMIGYSKKYADDYGLIGPTKDLEKESQVQKSWWCQECHQSLRSAKHLETHTYFCHKDVNETTKRRYRCRYCRRTFSKIFTLRRHTAHHCPVKLAKNKEINDKSYLEIEVPPLKVNESMCSEDNKLPSDESFQNYTNGLDFSTNLFDTDRISSLDISGNSRSDNDFNPYAIGYRDENGLTSDIDFSLNCENPSKEKEEPSQVEEPPVPCPHCGQIGAKGKGLQHVSKCPGRKFKCVDGCKKVFTSKKLLTEHIWAQHSNESPEPEQNQDNDDDDNKTAETTNTAETAPVIAPAPYKCEQCEHGFKRRGMLVNHLWRVHNTVPAGVPLERRVRHFPCGTCPKIYRTAAKRDRHVQRHHPGAAKIRQALESGTRVCEPAMCPACPRQYATRAKLLQHQRAHHPFLVTIPKIKIKVSST</sequence>
<dbReference type="PROSITE" id="PS50240">
    <property type="entry name" value="TRYPSIN_DOM"/>
    <property type="match status" value="1"/>
</dbReference>
<dbReference type="InterPro" id="IPR009003">
    <property type="entry name" value="Peptidase_S1_PA"/>
</dbReference>
<dbReference type="PROSITE" id="PS50157">
    <property type="entry name" value="ZINC_FINGER_C2H2_2"/>
    <property type="match status" value="4"/>
</dbReference>
<dbReference type="GO" id="GO:0008276">
    <property type="term" value="F:protein methyltransferase activity"/>
    <property type="evidence" value="ECO:0007669"/>
    <property type="project" value="UniProtKB-ARBA"/>
</dbReference>
<dbReference type="SUPFAM" id="SSF50494">
    <property type="entry name" value="Trypsin-like serine proteases"/>
    <property type="match status" value="1"/>
</dbReference>
<dbReference type="PRINTS" id="PR00722">
    <property type="entry name" value="CHYMOTRYPSIN"/>
</dbReference>
<evidence type="ECO:0000256" key="7">
    <source>
        <dbReference type="ARBA" id="ARBA00023157"/>
    </source>
</evidence>
<dbReference type="InterPro" id="IPR018114">
    <property type="entry name" value="TRYPSIN_HIS"/>
</dbReference>
<dbReference type="InterPro" id="IPR001214">
    <property type="entry name" value="SET_dom"/>
</dbReference>
<feature type="domain" description="C2H2-type" evidence="14">
    <location>
        <begin position="521"/>
        <end position="548"/>
    </location>
</feature>
<evidence type="ECO:0000313" key="16">
    <source>
        <dbReference type="EMBL" id="KAJ8721466.1"/>
    </source>
</evidence>
<dbReference type="Pfam" id="PF21549">
    <property type="entry name" value="PRDM2_PR"/>
    <property type="match status" value="1"/>
</dbReference>
<evidence type="ECO:0000256" key="6">
    <source>
        <dbReference type="ARBA" id="ARBA00022825"/>
    </source>
</evidence>
<dbReference type="SUPFAM" id="SSF57667">
    <property type="entry name" value="beta-beta-alpha zinc fingers"/>
    <property type="match status" value="1"/>
</dbReference>
<dbReference type="GO" id="GO:0008270">
    <property type="term" value="F:zinc ion binding"/>
    <property type="evidence" value="ECO:0007669"/>
    <property type="project" value="UniProtKB-KW"/>
</dbReference>
<reference evidence="16" key="1">
    <citation type="submission" date="2023-03" db="EMBL/GenBank/DDBJ databases">
        <title>Chromosome-level genomes of two armyworms, Mythimna separata and Mythimna loreyi, provide insights into the biosynthesis and reception of sex pheromones.</title>
        <authorList>
            <person name="Zhao H."/>
        </authorList>
    </citation>
    <scope>NUCLEOTIDE SEQUENCE</scope>
    <source>
        <strain evidence="16">BeijingLab</strain>
        <tissue evidence="16">Pupa</tissue>
    </source>
</reference>
<dbReference type="SMART" id="SM00355">
    <property type="entry name" value="ZnF_C2H2"/>
    <property type="match status" value="6"/>
</dbReference>
<feature type="domain" description="C2H2-type" evidence="14">
    <location>
        <begin position="687"/>
        <end position="716"/>
    </location>
</feature>
<keyword evidence="10" id="KW-1205">Fibrinolytic toxin</keyword>
<dbReference type="PROSITE" id="PS00134">
    <property type="entry name" value="TRYPSIN_HIS"/>
    <property type="match status" value="1"/>
</dbReference>
<name>A0AAD8DTZ9_MYTSE</name>
<dbReference type="Pfam" id="PF00089">
    <property type="entry name" value="Trypsin"/>
    <property type="match status" value="1"/>
</dbReference>
<dbReference type="PANTHER" id="PTHR24276">
    <property type="entry name" value="POLYSERASE-RELATED"/>
    <property type="match status" value="1"/>
</dbReference>
<feature type="domain" description="C2H2-type" evidence="14">
    <location>
        <begin position="831"/>
        <end position="853"/>
    </location>
</feature>
<evidence type="ECO:0000259" key="14">
    <source>
        <dbReference type="PROSITE" id="PS50157"/>
    </source>
</evidence>
<dbReference type="GO" id="GO:0090729">
    <property type="term" value="F:toxin activity"/>
    <property type="evidence" value="ECO:0007669"/>
    <property type="project" value="UniProtKB-KW"/>
</dbReference>
<dbReference type="GO" id="GO:0008757">
    <property type="term" value="F:S-adenosylmethionine-dependent methyltransferase activity"/>
    <property type="evidence" value="ECO:0007669"/>
    <property type="project" value="UniProtKB-ARBA"/>
</dbReference>
<dbReference type="GO" id="GO:0005576">
    <property type="term" value="C:extracellular region"/>
    <property type="evidence" value="ECO:0007669"/>
    <property type="project" value="UniProtKB-SubCell"/>
</dbReference>